<proteinExistence type="predicted"/>
<dbReference type="RefSeq" id="WP_161813057.1">
    <property type="nucleotide sequence ID" value="NZ_BLJN01000003.1"/>
</dbReference>
<feature type="signal peptide" evidence="1">
    <location>
        <begin position="1"/>
        <end position="22"/>
    </location>
</feature>
<protein>
    <submittedName>
        <fullName evidence="2">Uncharacterized protein</fullName>
    </submittedName>
</protein>
<comment type="caution">
    <text evidence="2">The sequence shown here is derived from an EMBL/GenBank/DDBJ whole genome shotgun (WGS) entry which is preliminary data.</text>
</comment>
<gene>
    <name evidence="2" type="ORF">GCM10011487_34020</name>
</gene>
<dbReference type="AlphaFoldDB" id="A0A829YFI4"/>
<organism evidence="2 3">
    <name type="scientific">Steroidobacter agaridevorans</name>
    <dbReference type="NCBI Taxonomy" id="2695856"/>
    <lineage>
        <taxon>Bacteria</taxon>
        <taxon>Pseudomonadati</taxon>
        <taxon>Pseudomonadota</taxon>
        <taxon>Gammaproteobacteria</taxon>
        <taxon>Steroidobacterales</taxon>
        <taxon>Steroidobacteraceae</taxon>
        <taxon>Steroidobacter</taxon>
    </lineage>
</organism>
<sequence length="117" mass="12128">MSKFARGVLMAVMCCQFGAANAAAYGIGQLGPIGGQGLGPNLVYFALSPAPVNRAACNNHISYQFVIDISSADGKALYSSLLMAKASGLSVAVQGTGVCHPGTQMETVSYWILQPEQ</sequence>
<dbReference type="Proteomes" id="UP000445000">
    <property type="component" value="Unassembled WGS sequence"/>
</dbReference>
<evidence type="ECO:0000313" key="2">
    <source>
        <dbReference type="EMBL" id="GFE81402.1"/>
    </source>
</evidence>
<reference evidence="3" key="1">
    <citation type="submission" date="2020-01" db="EMBL/GenBank/DDBJ databases">
        <title>'Steroidobacter agaridevorans' sp. nov., agar-degrading bacteria isolated from rhizosphere soils.</title>
        <authorList>
            <person name="Ikenaga M."/>
            <person name="Kataoka M."/>
            <person name="Murouchi A."/>
            <person name="Katsuragi S."/>
            <person name="Sakai M."/>
        </authorList>
    </citation>
    <scope>NUCLEOTIDE SEQUENCE [LARGE SCALE GENOMIC DNA]</scope>
    <source>
        <strain evidence="3">YU21-B</strain>
    </source>
</reference>
<keyword evidence="1" id="KW-0732">Signal</keyword>
<accession>A0A829YFI4</accession>
<dbReference type="EMBL" id="BLJN01000003">
    <property type="protein sequence ID" value="GFE81402.1"/>
    <property type="molecule type" value="Genomic_DNA"/>
</dbReference>
<keyword evidence="3" id="KW-1185">Reference proteome</keyword>
<feature type="chain" id="PRO_5032870285" evidence="1">
    <location>
        <begin position="23"/>
        <end position="117"/>
    </location>
</feature>
<evidence type="ECO:0000313" key="3">
    <source>
        <dbReference type="Proteomes" id="UP000445000"/>
    </source>
</evidence>
<evidence type="ECO:0000256" key="1">
    <source>
        <dbReference type="SAM" id="SignalP"/>
    </source>
</evidence>
<name>A0A829YFI4_9GAMM</name>